<dbReference type="Proteomes" id="UP000526184">
    <property type="component" value="Unassembled WGS sequence"/>
</dbReference>
<sequence length="129" mass="15321">KQKVINEYLAGKSTRQLEIEYLISKNVVKNWIYQYNKGILKEYDPKGEIYSMRSPKLSKETKMSIAKECIEKGKNYKDICTKYGVKYSNLYSWVINYEKKQITNEINSASSEKERYEILLKLKNKEIEL</sequence>
<dbReference type="GO" id="GO:0043565">
    <property type="term" value="F:sequence-specific DNA binding"/>
    <property type="evidence" value="ECO:0007669"/>
    <property type="project" value="InterPro"/>
</dbReference>
<evidence type="ECO:0000313" key="3">
    <source>
        <dbReference type="Proteomes" id="UP000526184"/>
    </source>
</evidence>
<proteinExistence type="predicted"/>
<gene>
    <name evidence="2" type="ORF">HP397_06890</name>
</gene>
<accession>A0A7Z0PIC5</accession>
<organism evidence="2 3">
    <name type="scientific">Streptobacillus felis</name>
    <dbReference type="NCBI Taxonomy" id="1384509"/>
    <lineage>
        <taxon>Bacteria</taxon>
        <taxon>Fusobacteriati</taxon>
        <taxon>Fusobacteriota</taxon>
        <taxon>Fusobacteriia</taxon>
        <taxon>Fusobacteriales</taxon>
        <taxon>Leptotrichiaceae</taxon>
        <taxon>Streptobacillus</taxon>
    </lineage>
</organism>
<reference evidence="2 3" key="1">
    <citation type="submission" date="2020-05" db="EMBL/GenBank/DDBJ databases">
        <title>Streptobacillus felis strain LHL191014123.</title>
        <authorList>
            <person name="Fawzy A."/>
            <person name="Rau J."/>
            <person name="Risse K."/>
            <person name="Schauerte N."/>
            <person name="Geiger C."/>
            <person name="Blom J."/>
            <person name="Imirzalioglu C."/>
            <person name="Falgenhauer J."/>
            <person name="Bach A."/>
            <person name="Herden C."/>
            <person name="Eisenberg T."/>
        </authorList>
    </citation>
    <scope>NUCLEOTIDE SEQUENCE [LARGE SCALE GENOMIC DNA]</scope>
    <source>
        <strain evidence="2 3">LHL191014123</strain>
    </source>
</reference>
<feature type="coiled-coil region" evidence="1">
    <location>
        <begin position="99"/>
        <end position="126"/>
    </location>
</feature>
<dbReference type="GO" id="GO:0004803">
    <property type="term" value="F:transposase activity"/>
    <property type="evidence" value="ECO:0007669"/>
    <property type="project" value="InterPro"/>
</dbReference>
<dbReference type="Pfam" id="PF01527">
    <property type="entry name" value="HTH_Tnp_1"/>
    <property type="match status" value="1"/>
</dbReference>
<dbReference type="SUPFAM" id="SSF48295">
    <property type="entry name" value="TrpR-like"/>
    <property type="match status" value="1"/>
</dbReference>
<dbReference type="RefSeq" id="WP_180136438.1">
    <property type="nucleotide sequence ID" value="NZ_JABMKT010000105.1"/>
</dbReference>
<dbReference type="AlphaFoldDB" id="A0A7Z0PIC5"/>
<feature type="non-terminal residue" evidence="2">
    <location>
        <position position="129"/>
    </location>
</feature>
<comment type="caution">
    <text evidence="2">The sequence shown here is derived from an EMBL/GenBank/DDBJ whole genome shotgun (WGS) entry which is preliminary data.</text>
</comment>
<dbReference type="InterPro" id="IPR010921">
    <property type="entry name" value="Trp_repressor/repl_initiator"/>
</dbReference>
<keyword evidence="3" id="KW-1185">Reference proteome</keyword>
<keyword evidence="1" id="KW-0175">Coiled coil</keyword>
<name>A0A7Z0PIC5_9FUSO</name>
<feature type="non-terminal residue" evidence="2">
    <location>
        <position position="1"/>
    </location>
</feature>
<protein>
    <submittedName>
        <fullName evidence="2">Transposase</fullName>
    </submittedName>
</protein>
<evidence type="ECO:0000256" key="1">
    <source>
        <dbReference type="SAM" id="Coils"/>
    </source>
</evidence>
<dbReference type="GO" id="GO:0006313">
    <property type="term" value="P:DNA transposition"/>
    <property type="evidence" value="ECO:0007669"/>
    <property type="project" value="InterPro"/>
</dbReference>
<evidence type="ECO:0000313" key="2">
    <source>
        <dbReference type="EMBL" id="NYV28525.1"/>
    </source>
</evidence>
<dbReference type="EMBL" id="JABMKT010000105">
    <property type="protein sequence ID" value="NYV28525.1"/>
    <property type="molecule type" value="Genomic_DNA"/>
</dbReference>
<dbReference type="InterPro" id="IPR002514">
    <property type="entry name" value="Transposase_8"/>
</dbReference>